<reference evidence="6 7" key="1">
    <citation type="submission" date="2018-05" db="EMBL/GenBank/DDBJ databases">
        <title>Flavobacterium sp. strain IMCC34758, incomplete genome.</title>
        <authorList>
            <person name="Joung Y."/>
        </authorList>
    </citation>
    <scope>NUCLEOTIDE SEQUENCE [LARGE SCALE GENOMIC DNA]</scope>
    <source>
        <strain evidence="6 7">IMCC34758</strain>
    </source>
</reference>
<dbReference type="OrthoDB" id="3179827at2"/>
<dbReference type="Gene3D" id="3.80.10.10">
    <property type="entry name" value="Ribonuclease Inhibitor"/>
    <property type="match status" value="8"/>
</dbReference>
<organism evidence="6 7">
    <name type="scientific">Flavobacterium hydrophilum</name>
    <dbReference type="NCBI Taxonomy" id="2211445"/>
    <lineage>
        <taxon>Bacteria</taxon>
        <taxon>Pseudomonadati</taxon>
        <taxon>Bacteroidota</taxon>
        <taxon>Flavobacteriia</taxon>
        <taxon>Flavobacteriales</taxon>
        <taxon>Flavobacteriaceae</taxon>
        <taxon>Flavobacterium</taxon>
    </lineage>
</organism>
<dbReference type="Proteomes" id="UP000247681">
    <property type="component" value="Unassembled WGS sequence"/>
</dbReference>
<feature type="signal peptide" evidence="4">
    <location>
        <begin position="1"/>
        <end position="19"/>
    </location>
</feature>
<name>A0A2V4C7F0_9FLAO</name>
<evidence type="ECO:0000313" key="6">
    <source>
        <dbReference type="EMBL" id="PXY46013.1"/>
    </source>
</evidence>
<feature type="domain" description="Secretion system C-terminal sorting" evidence="5">
    <location>
        <begin position="1679"/>
        <end position="1747"/>
    </location>
</feature>
<evidence type="ECO:0000256" key="1">
    <source>
        <dbReference type="ARBA" id="ARBA00022614"/>
    </source>
</evidence>
<dbReference type="SUPFAM" id="SSF52058">
    <property type="entry name" value="L domain-like"/>
    <property type="match status" value="3"/>
</dbReference>
<evidence type="ECO:0000313" key="7">
    <source>
        <dbReference type="Proteomes" id="UP000247681"/>
    </source>
</evidence>
<accession>A0A2V4C7F0</accession>
<evidence type="ECO:0000256" key="3">
    <source>
        <dbReference type="ARBA" id="ARBA00022737"/>
    </source>
</evidence>
<sequence>MKTKLLLLLLFLFGANAFAQYTTIPDAKFEAKLIALGIDDAPDGKVLTSKINTVKELSISSSSITDLAGIQDFTALSILSCGNNQLTSLDLSKNTALTSLNCYGNQLTSLNLSNNIALQSLYCSSNKITSLDVSKNIALSRLDCRNNAIKSLDLSKNTALTSLDCVGNLLIYLNIKNGKNTSLSKYSLYLAGNASLSCITVDDAAYSNQNWSNFKDGTAIYSSYDCSSITQIPDTKFEEKLIALGIDTDGKNGLVLNSSIATITTLNVSNSSITDLEGLEGFTALKTLNCSNNLLPRIDISKNTALTSLDCSVNTALTCIQVADINTAKTNITTTQDAKDKFNLDCRLYTLIPDSRFENQLIYLKYDTVLDGKVETKKINRVKQLYIPNGSITDLTGIQDFSALTYLDCRYNDLKSLDMSKNTALTSLECFSNKLTSIDVSKNIALTSLGVSNNLLTSLNLNSNTALTSLNCESNKINSLDLSKNAALTTIYCSNNQLISLNIKNEGNKKIGTLNFNNNPLLTCTIVDDVEYAKEKWSNQANTAQNTFSRFECSTVTQIPDAKFEDKLIALGIDTDGKNGVVFNSGITALTTLNVSNSSITDLTGLKGFIALKTLNCSNNTLSDLDISKNTVLTSLNCSNNTTLTCIQVADINAAKTNITTTQEAKDKFSLDCNSYTLIPDSNFEKTLISLGYDTAIDGKVLTKNINTIKSLELPWYNDIKDITGIQDFASLTSLICRSLKIKTLDISNNINLTYLDCSSNELTSLDISKNINLTELNCSSNKLTNLVLGQNNKLTNLNYSYNVLPNLNISEITSLTTLACHSNQIEKLDVSKNINLTNIGCSENPFNSLNVSKNINLTYLYCNNSKLNTLNLTNNSKLSILYCLNSPKLSCITVKDVAAANTKWSEYKDKTTLFTTYDCSEITQIPDTAFEDKLIALGIDTDGKNNWVLNSSIATLTSLNVSNSSITDLTGLQKFTALKTLNCSTNSLKTLDLSKNTALTTLDCSKNSMLTCIQVADINLAKKWSTTKDATASFSLDCRTFTIIPDTNFEAKLISLGLDDVADGKAETKNLANIESLNVSNSQISDLTGIQDFEKLTDLYCSSNNLTKLDLSKNIKLKKIDCSWNGLVVLDVSKNPNLNELSCTLNQLTSLNLKNGKNGFLTSLSLSSNYNLNCITVDDVAYANTNWSSKKNSSAIFTTYDCNAYTIINDSNFENKLIALGIDTDGKNGVVANSAIEKITQLDLSNSSIANLKGIEGFKALTTLNCSNNALTLLDLNKNITLTKIECQSNQITDLDIDECVSLTHLNVASNKLNGSFSSYIFKGLKWLSVSNNSITSLSLYENQELETLLCNNNKLTTLSTWQVDKLKDINCSDNQISNLDISKLANLVSLNVSGNKIGNIELTENIALTSLDVSKNNLTQLVLSKNKALSKLNCSTNKIKELNLSLNTVLTDLNCSVNQLVTLNVKNKNNTKFNASAISFKNNPDLYCIKVDNKSYADTNWSDKKDASAYFLTTCGFNIPANNFTVETRSESCVNEKNGKISIYAKESYAYTASINGKPTAFVDNSLNITNLAPGNYTVLITIPEEDFEQKYTFTIEKATTVSGKSSISSKKVNVEIADGTAPYTVLVDGIEQFQTDTPSFSIPAEGAGVLEVKTAKECEGTYRENITDLDMTVTAYPNPTSGSFEIELPLAYKEVTIEINSLDGRVISNKKYAPENGIAQLNLENQPQGVYIAKVYLGQVKTIKIIKR</sequence>
<keyword evidence="7" id="KW-1185">Reference proteome</keyword>
<dbReference type="PROSITE" id="PS51450">
    <property type="entry name" value="LRR"/>
    <property type="match status" value="1"/>
</dbReference>
<dbReference type="GO" id="GO:0035591">
    <property type="term" value="F:signaling adaptor activity"/>
    <property type="evidence" value="ECO:0007669"/>
    <property type="project" value="TreeGrafter"/>
</dbReference>
<comment type="caution">
    <text evidence="6">The sequence shown here is derived from an EMBL/GenBank/DDBJ whole genome shotgun (WGS) entry which is preliminary data.</text>
</comment>
<protein>
    <recommendedName>
        <fullName evidence="5">Secretion system C-terminal sorting domain-containing protein</fullName>
    </recommendedName>
</protein>
<gene>
    <name evidence="6" type="ORF">DMB68_02165</name>
</gene>
<proteinExistence type="predicted"/>
<dbReference type="RefSeq" id="WP_110345029.1">
    <property type="nucleotide sequence ID" value="NZ_QJHL01000001.1"/>
</dbReference>
<evidence type="ECO:0000259" key="5">
    <source>
        <dbReference type="Pfam" id="PF18962"/>
    </source>
</evidence>
<keyword evidence="2 4" id="KW-0732">Signal</keyword>
<dbReference type="PANTHER" id="PTHR47566:SF1">
    <property type="entry name" value="PROTEIN NUD1"/>
    <property type="match status" value="1"/>
</dbReference>
<dbReference type="NCBIfam" id="TIGR04183">
    <property type="entry name" value="Por_Secre_tail"/>
    <property type="match status" value="1"/>
</dbReference>
<keyword evidence="3" id="KW-0677">Repeat</keyword>
<dbReference type="EMBL" id="QJHL01000001">
    <property type="protein sequence ID" value="PXY46013.1"/>
    <property type="molecule type" value="Genomic_DNA"/>
</dbReference>
<dbReference type="Pfam" id="PF18962">
    <property type="entry name" value="Por_Secre_tail"/>
    <property type="match status" value="1"/>
</dbReference>
<dbReference type="InterPro" id="IPR032675">
    <property type="entry name" value="LRR_dom_sf"/>
</dbReference>
<feature type="chain" id="PRO_5016128322" description="Secretion system C-terminal sorting domain-containing protein" evidence="4">
    <location>
        <begin position="20"/>
        <end position="1751"/>
    </location>
</feature>
<evidence type="ECO:0000256" key="4">
    <source>
        <dbReference type="SAM" id="SignalP"/>
    </source>
</evidence>
<dbReference type="InterPro" id="IPR052574">
    <property type="entry name" value="CDIRP"/>
</dbReference>
<evidence type="ECO:0000256" key="2">
    <source>
        <dbReference type="ARBA" id="ARBA00022729"/>
    </source>
</evidence>
<keyword evidence="1" id="KW-0433">Leucine-rich repeat</keyword>
<dbReference type="PANTHER" id="PTHR47566">
    <property type="match status" value="1"/>
</dbReference>
<dbReference type="InterPro" id="IPR001611">
    <property type="entry name" value="Leu-rich_rpt"/>
</dbReference>
<dbReference type="InterPro" id="IPR026444">
    <property type="entry name" value="Secre_tail"/>
</dbReference>